<comment type="caution">
    <text evidence="1">The sequence shown here is derived from an EMBL/GenBank/DDBJ whole genome shotgun (WGS) entry which is preliminary data.</text>
</comment>
<dbReference type="AlphaFoldDB" id="A0A437RAM9"/>
<sequence>MGLFDLFRRRKVAHPPRSQSRIDYLLTVLHDQLEAPKDAYGGENFLAIVERQLVEGPVDLALWNIASQVKDCFELANLYWGQGDTARAESYLRQTLERHRRLLRAMADHGQAATAYNGIEYAKAAACLLGSAEEVFPAEGGPEHCFEPWFINTVLDRCLDTAPFDMGAWVAASDAWTRKRHPRYRLEEFGFYVKALTGAFVSTDEMLSAHERMFTGRANRTADASLLAGYQDNELIIDFIFAAVLQRIGWAGTYRHSWPESDVVGSVPRTAREPDRYLGVVAAPLPKPDADSGIIEDVVEARRFIDATLANLPRFEDFPADARRPAKARSKVSGELAKLGWDKDPASLDLMRDYRMDCIPNGSTHVSLCDPLRGAAITLGDWTQLLVNDFGLHPEFIAIVGSEDRADYGDPQGRWYVYWKRDKRIYAVERDDWDRPDVATQGAAMGLTCWPSYCSFVAWWISEHLQATR</sequence>
<evidence type="ECO:0000313" key="2">
    <source>
        <dbReference type="Proteomes" id="UP000285575"/>
    </source>
</evidence>
<dbReference type="EMBL" id="SACR01000006">
    <property type="protein sequence ID" value="RVU43841.1"/>
    <property type="molecule type" value="Genomic_DNA"/>
</dbReference>
<dbReference type="RefSeq" id="WP_128230400.1">
    <property type="nucleotide sequence ID" value="NZ_SACR01000006.1"/>
</dbReference>
<gene>
    <name evidence="1" type="ORF">EOE66_19460</name>
</gene>
<accession>A0A437RAM9</accession>
<reference evidence="1 2" key="1">
    <citation type="submission" date="2019-01" db="EMBL/GenBank/DDBJ databases">
        <authorList>
            <person name="Chen W.-M."/>
        </authorList>
    </citation>
    <scope>NUCLEOTIDE SEQUENCE [LARGE SCALE GENOMIC DNA]</scope>
    <source>
        <strain evidence="1 2">KYPY4</strain>
    </source>
</reference>
<name>A0A437RAM9_9BURK</name>
<proteinExistence type="predicted"/>
<dbReference type="OrthoDB" id="7389862at2"/>
<organism evidence="1 2">
    <name type="scientific">Rubrivivax rivuli</name>
    <dbReference type="NCBI Taxonomy" id="1862385"/>
    <lineage>
        <taxon>Bacteria</taxon>
        <taxon>Pseudomonadati</taxon>
        <taxon>Pseudomonadota</taxon>
        <taxon>Betaproteobacteria</taxon>
        <taxon>Burkholderiales</taxon>
        <taxon>Sphaerotilaceae</taxon>
        <taxon>Rubrivivax</taxon>
    </lineage>
</organism>
<dbReference type="Proteomes" id="UP000285575">
    <property type="component" value="Unassembled WGS sequence"/>
</dbReference>
<protein>
    <submittedName>
        <fullName evidence="1">Tetratricopeptide repeat-containing protein</fullName>
    </submittedName>
</protein>
<evidence type="ECO:0000313" key="1">
    <source>
        <dbReference type="EMBL" id="RVU43841.1"/>
    </source>
</evidence>
<keyword evidence="2" id="KW-1185">Reference proteome</keyword>